<organism evidence="1 2">
    <name type="scientific">Erwinia psidii</name>
    <dbReference type="NCBI Taxonomy" id="69224"/>
    <lineage>
        <taxon>Bacteria</taxon>
        <taxon>Pseudomonadati</taxon>
        <taxon>Pseudomonadota</taxon>
        <taxon>Gammaproteobacteria</taxon>
        <taxon>Enterobacterales</taxon>
        <taxon>Erwiniaceae</taxon>
        <taxon>Erwinia</taxon>
    </lineage>
</organism>
<proteinExistence type="predicted"/>
<dbReference type="RefSeq" id="WP_124234406.1">
    <property type="nucleotide sequence ID" value="NZ_RHHM01000016.1"/>
</dbReference>
<name>A0A3N6TNS3_9GAMM</name>
<dbReference type="EMBL" id="RHHM01000016">
    <property type="protein sequence ID" value="RQM36872.1"/>
    <property type="molecule type" value="Genomic_DNA"/>
</dbReference>
<gene>
    <name evidence="1" type="ORF">EB241_18065</name>
</gene>
<evidence type="ECO:0000313" key="1">
    <source>
        <dbReference type="EMBL" id="RQM36872.1"/>
    </source>
</evidence>
<reference evidence="1 2" key="1">
    <citation type="submission" date="2018-10" db="EMBL/GenBank/DDBJ databases">
        <title>Draft genome sequence for the type isolate of Erwinia psidii, agent causal of bacterial blight in guava (Psidium guajava) and wilt and die-back of Eucalyptus spp.</title>
        <authorList>
            <person name="Hermenegildo P.S."/>
            <person name="Santos S.A."/>
            <person name="Guimaraes L.M.S."/>
            <person name="Vidigal P.M.P."/>
            <person name="Pereira I.C."/>
            <person name="Badel J.L."/>
            <person name="Alfenas-Zerbini P."/>
            <person name="Ferreira M.A.S.V."/>
            <person name="Alfenas A.C."/>
        </authorList>
    </citation>
    <scope>NUCLEOTIDE SEQUENCE [LARGE SCALE GENOMIC DNA]</scope>
    <source>
        <strain evidence="1 2">IBSBF 435</strain>
    </source>
</reference>
<evidence type="ECO:0000313" key="2">
    <source>
        <dbReference type="Proteomes" id="UP000279457"/>
    </source>
</evidence>
<keyword evidence="2" id="KW-1185">Reference proteome</keyword>
<accession>A0A3N6TNS3</accession>
<dbReference type="Proteomes" id="UP000279457">
    <property type="component" value="Unassembled WGS sequence"/>
</dbReference>
<protein>
    <submittedName>
        <fullName evidence="1">Uncharacterized protein</fullName>
    </submittedName>
</protein>
<comment type="caution">
    <text evidence="1">The sequence shown here is derived from an EMBL/GenBank/DDBJ whole genome shotgun (WGS) entry which is preliminary data.</text>
</comment>
<sequence length="72" mass="8038">MRNEQVKPKYTYRTNVCLAYNAMLTSALLDAICYLQMKGDEAAQKHIIDLCVLASERAEELAEELETAGGDL</sequence>
<dbReference type="AlphaFoldDB" id="A0A3N6TNS3"/>